<dbReference type="KEGG" id="xtr:100485341"/>
<evidence type="ECO:0000313" key="15">
    <source>
        <dbReference type="RefSeq" id="XP_002939975.2"/>
    </source>
</evidence>
<protein>
    <submittedName>
        <fullName evidence="15">Olfactory receptor 10G7-like</fullName>
    </submittedName>
</protein>
<proteinExistence type="inferred from homology"/>
<evidence type="ECO:0000256" key="9">
    <source>
        <dbReference type="ARBA" id="ARBA00023136"/>
    </source>
</evidence>
<dbReference type="Xenbase" id="XB-GENE-993818">
    <property type="gene designation" value="or10g2"/>
</dbReference>
<comment type="similarity">
    <text evidence="2">Belongs to the G-protein coupled receptor 1 family.</text>
</comment>
<evidence type="ECO:0000256" key="7">
    <source>
        <dbReference type="ARBA" id="ARBA00022989"/>
    </source>
</evidence>
<feature type="domain" description="G-protein coupled receptors family 1 profile" evidence="13">
    <location>
        <begin position="41"/>
        <end position="289"/>
    </location>
</feature>
<dbReference type="CTD" id="26534"/>
<feature type="transmembrane region" description="Helical" evidence="12">
    <location>
        <begin position="102"/>
        <end position="120"/>
    </location>
</feature>
<evidence type="ECO:0000256" key="3">
    <source>
        <dbReference type="ARBA" id="ARBA00022475"/>
    </source>
</evidence>
<dbReference type="InterPro" id="IPR000276">
    <property type="entry name" value="GPCR_Rhodpsn"/>
</dbReference>
<keyword evidence="6" id="KW-0552">Olfaction</keyword>
<dbReference type="AGR" id="Xenbase:XB-GENE-993818"/>
<dbReference type="GO" id="GO:0004930">
    <property type="term" value="F:G protein-coupled receptor activity"/>
    <property type="evidence" value="ECO:0007669"/>
    <property type="project" value="UniProtKB-KW"/>
</dbReference>
<evidence type="ECO:0000256" key="2">
    <source>
        <dbReference type="ARBA" id="ARBA00010663"/>
    </source>
</evidence>
<dbReference type="Gene3D" id="1.20.1070.10">
    <property type="entry name" value="Rhodopsin 7-helix transmembrane proteins"/>
    <property type="match status" value="1"/>
</dbReference>
<comment type="subcellular location">
    <subcellularLocation>
        <location evidence="1">Cell membrane</location>
        <topology evidence="1">Multi-pass membrane protein</topology>
    </subcellularLocation>
</comment>
<accession>A0A8J0QWB1</accession>
<dbReference type="GO" id="GO:0004984">
    <property type="term" value="F:olfactory receptor activity"/>
    <property type="evidence" value="ECO:0000318"/>
    <property type="project" value="GO_Central"/>
</dbReference>
<name>A0A8J0QWB1_XENTR</name>
<dbReference type="OrthoDB" id="9437243at2759"/>
<dbReference type="GO" id="GO:0005886">
    <property type="term" value="C:plasma membrane"/>
    <property type="evidence" value="ECO:0007669"/>
    <property type="project" value="UniProtKB-SubCell"/>
</dbReference>
<evidence type="ECO:0000313" key="14">
    <source>
        <dbReference type="Proteomes" id="UP000008143"/>
    </source>
</evidence>
<dbReference type="Proteomes" id="UP000008143">
    <property type="component" value="Chromosome 1"/>
</dbReference>
<feature type="transmembrane region" description="Helical" evidence="12">
    <location>
        <begin position="241"/>
        <end position="260"/>
    </location>
</feature>
<dbReference type="OMA" id="CAKFATG"/>
<evidence type="ECO:0000256" key="5">
    <source>
        <dbReference type="ARBA" id="ARBA00022692"/>
    </source>
</evidence>
<keyword evidence="5 12" id="KW-0812">Transmembrane</keyword>
<keyword evidence="3" id="KW-1003">Cell membrane</keyword>
<evidence type="ECO:0000256" key="6">
    <source>
        <dbReference type="ARBA" id="ARBA00022725"/>
    </source>
</evidence>
<dbReference type="PANTHER" id="PTHR26452">
    <property type="entry name" value="OLFACTORY RECEPTOR"/>
    <property type="match status" value="1"/>
</dbReference>
<gene>
    <name evidence="15 16" type="primary">or10g2</name>
</gene>
<evidence type="ECO:0000313" key="16">
    <source>
        <dbReference type="Xenbase" id="XB-GENE-993818"/>
    </source>
</evidence>
<evidence type="ECO:0000256" key="4">
    <source>
        <dbReference type="ARBA" id="ARBA00022606"/>
    </source>
</evidence>
<keyword evidence="14" id="KW-1185">Reference proteome</keyword>
<feature type="transmembrane region" description="Helical" evidence="12">
    <location>
        <begin position="272"/>
        <end position="291"/>
    </location>
</feature>
<evidence type="ECO:0000256" key="10">
    <source>
        <dbReference type="ARBA" id="ARBA00023170"/>
    </source>
</evidence>
<keyword evidence="9 12" id="KW-0472">Membrane</keyword>
<dbReference type="InterPro" id="IPR050516">
    <property type="entry name" value="Olfactory_GPCR"/>
</dbReference>
<dbReference type="SUPFAM" id="SSF81321">
    <property type="entry name" value="Family A G protein-coupled receptor-like"/>
    <property type="match status" value="1"/>
</dbReference>
<evidence type="ECO:0000256" key="11">
    <source>
        <dbReference type="ARBA" id="ARBA00023224"/>
    </source>
</evidence>
<feature type="transmembrane region" description="Helical" evidence="12">
    <location>
        <begin position="25"/>
        <end position="47"/>
    </location>
</feature>
<dbReference type="FunFam" id="1.10.1220.70:FF:000001">
    <property type="entry name" value="Olfactory receptor"/>
    <property type="match status" value="1"/>
</dbReference>
<dbReference type="GO" id="GO:0005549">
    <property type="term" value="F:odorant binding"/>
    <property type="evidence" value="ECO:0000318"/>
    <property type="project" value="GO_Central"/>
</dbReference>
<reference evidence="15" key="1">
    <citation type="submission" date="2025-08" db="UniProtKB">
        <authorList>
            <consortium name="RefSeq"/>
        </authorList>
    </citation>
    <scope>IDENTIFICATION</scope>
    <source>
        <strain evidence="15">Nigerian</strain>
        <tissue evidence="15">Liver and blood</tissue>
    </source>
</reference>
<dbReference type="GeneID" id="100485341"/>
<keyword evidence="11" id="KW-0807">Transducer</keyword>
<evidence type="ECO:0000256" key="1">
    <source>
        <dbReference type="ARBA" id="ARBA00004651"/>
    </source>
</evidence>
<keyword evidence="4" id="KW-0716">Sensory transduction</keyword>
<dbReference type="FunFam" id="1.20.1070.10:FF:000001">
    <property type="entry name" value="Olfactory receptor"/>
    <property type="match status" value="1"/>
</dbReference>
<organism evidence="14 15">
    <name type="scientific">Xenopus tropicalis</name>
    <name type="common">Western clawed frog</name>
    <name type="synonym">Silurana tropicalis</name>
    <dbReference type="NCBI Taxonomy" id="8364"/>
    <lineage>
        <taxon>Eukaryota</taxon>
        <taxon>Metazoa</taxon>
        <taxon>Chordata</taxon>
        <taxon>Craniata</taxon>
        <taxon>Vertebrata</taxon>
        <taxon>Euteleostomi</taxon>
        <taxon>Amphibia</taxon>
        <taxon>Batrachia</taxon>
        <taxon>Anura</taxon>
        <taxon>Pipoidea</taxon>
        <taxon>Pipidae</taxon>
        <taxon>Xenopodinae</taxon>
        <taxon>Xenopus</taxon>
        <taxon>Silurana</taxon>
    </lineage>
</organism>
<dbReference type="AlphaFoldDB" id="A0A8J0QWB1"/>
<keyword evidence="8" id="KW-0297">G-protein coupled receptor</keyword>
<feature type="transmembrane region" description="Helical" evidence="12">
    <location>
        <begin position="197"/>
        <end position="221"/>
    </location>
</feature>
<dbReference type="Pfam" id="PF13853">
    <property type="entry name" value="7tm_4"/>
    <property type="match status" value="1"/>
</dbReference>
<sequence length="315" mass="36456">MEPENNTSVSEFILMGFPHSKETRIPLFTLFLCIYILTFLGNFLLVLTVIGDPHLYRPMYFFLMNLSYLDICLSTVTEPKLLTTFSEQTKAISFQGCMTQLYFFHFFGSTECFLYTVMAYDRFLAICHPLHYPTLMSLKLCTKFVTGVWVAGSVHAMIHTSLTFRLRFCGPNRIDYFFCDVIPLLKLACEDTTANKAMIITSIGAVALMCFILIVISYIHILRTIMKIRSSEGRRKTFSTCASHMISVFFFYGPPLFIYLTPNLLNFFIEETIAVFYTTVTPMLNPIIYSLRNKEVRTALRTITNNIFFYFFKLI</sequence>
<dbReference type="RefSeq" id="XP_002939975.2">
    <property type="nucleotide sequence ID" value="XM_002939929.2"/>
</dbReference>
<evidence type="ECO:0000259" key="13">
    <source>
        <dbReference type="PROSITE" id="PS50262"/>
    </source>
</evidence>
<keyword evidence="7 12" id="KW-1133">Transmembrane helix</keyword>
<dbReference type="PROSITE" id="PS50262">
    <property type="entry name" value="G_PROTEIN_RECEP_F1_2"/>
    <property type="match status" value="1"/>
</dbReference>
<evidence type="ECO:0000256" key="8">
    <source>
        <dbReference type="ARBA" id="ARBA00023040"/>
    </source>
</evidence>
<dbReference type="InterPro" id="IPR000725">
    <property type="entry name" value="Olfact_rcpt"/>
</dbReference>
<dbReference type="PRINTS" id="PR00237">
    <property type="entry name" value="GPCRRHODOPSN"/>
</dbReference>
<dbReference type="PRINTS" id="PR00245">
    <property type="entry name" value="OLFACTORYR"/>
</dbReference>
<dbReference type="InterPro" id="IPR017452">
    <property type="entry name" value="GPCR_Rhodpsn_7TM"/>
</dbReference>
<keyword evidence="10" id="KW-0675">Receptor</keyword>
<evidence type="ECO:0000256" key="12">
    <source>
        <dbReference type="SAM" id="Phobius"/>
    </source>
</evidence>